<keyword evidence="3" id="KW-1185">Reference proteome</keyword>
<organism evidence="2 3">
    <name type="scientific">Anaerobacterium chartisolvens</name>
    <dbReference type="NCBI Taxonomy" id="1297424"/>
    <lineage>
        <taxon>Bacteria</taxon>
        <taxon>Bacillati</taxon>
        <taxon>Bacillota</taxon>
        <taxon>Clostridia</taxon>
        <taxon>Eubacteriales</taxon>
        <taxon>Oscillospiraceae</taxon>
        <taxon>Anaerobacterium</taxon>
    </lineage>
</organism>
<feature type="compositionally biased region" description="Basic and acidic residues" evidence="1">
    <location>
        <begin position="16"/>
        <end position="44"/>
    </location>
</feature>
<comment type="caution">
    <text evidence="2">The sequence shown here is derived from an EMBL/GenBank/DDBJ whole genome shotgun (WGS) entry which is preliminary data.</text>
</comment>
<dbReference type="Proteomes" id="UP000253034">
    <property type="component" value="Unassembled WGS sequence"/>
</dbReference>
<dbReference type="RefSeq" id="WP_278278818.1">
    <property type="nucleotide sequence ID" value="NZ_QPJT01000017.1"/>
</dbReference>
<evidence type="ECO:0000313" key="2">
    <source>
        <dbReference type="EMBL" id="RCX13553.1"/>
    </source>
</evidence>
<proteinExistence type="predicted"/>
<feature type="region of interest" description="Disordered" evidence="1">
    <location>
        <begin position="1"/>
        <end position="44"/>
    </location>
</feature>
<accession>A0A369AWQ1</accession>
<protein>
    <recommendedName>
        <fullName evidence="4">YfhE-like protein</fullName>
    </recommendedName>
</protein>
<sequence>MEEKKKVDNNLPGNKEYIEKFYEKSESEIKKQQGEGRAKRDGQK</sequence>
<name>A0A369AWQ1_9FIRM</name>
<evidence type="ECO:0000313" key="3">
    <source>
        <dbReference type="Proteomes" id="UP000253034"/>
    </source>
</evidence>
<evidence type="ECO:0008006" key="4">
    <source>
        <dbReference type="Google" id="ProtNLM"/>
    </source>
</evidence>
<evidence type="ECO:0000256" key="1">
    <source>
        <dbReference type="SAM" id="MobiDB-lite"/>
    </source>
</evidence>
<reference evidence="2 3" key="1">
    <citation type="submission" date="2018-07" db="EMBL/GenBank/DDBJ databases">
        <title>Genomic Encyclopedia of Type Strains, Phase IV (KMG-IV): sequencing the most valuable type-strain genomes for metagenomic binning, comparative biology and taxonomic classification.</title>
        <authorList>
            <person name="Goeker M."/>
        </authorList>
    </citation>
    <scope>NUCLEOTIDE SEQUENCE [LARGE SCALE GENOMIC DNA]</scope>
    <source>
        <strain evidence="2 3">DSM 27016</strain>
    </source>
</reference>
<dbReference type="AlphaFoldDB" id="A0A369AWQ1"/>
<gene>
    <name evidence="2" type="ORF">DFR58_11793</name>
</gene>
<dbReference type="EMBL" id="QPJT01000017">
    <property type="protein sequence ID" value="RCX13553.1"/>
    <property type="molecule type" value="Genomic_DNA"/>
</dbReference>